<keyword evidence="2" id="KW-0812">Transmembrane</keyword>
<feature type="signal peptide" evidence="3">
    <location>
        <begin position="1"/>
        <end position="21"/>
    </location>
</feature>
<feature type="transmembrane region" description="Helical" evidence="2">
    <location>
        <begin position="253"/>
        <end position="280"/>
    </location>
</feature>
<name>A0A0C2YES4_HEBCY</name>
<feature type="region of interest" description="Disordered" evidence="1">
    <location>
        <begin position="289"/>
        <end position="370"/>
    </location>
</feature>
<reference evidence="4 5" key="1">
    <citation type="submission" date="2014-04" db="EMBL/GenBank/DDBJ databases">
        <authorList>
            <consortium name="DOE Joint Genome Institute"/>
            <person name="Kuo A."/>
            <person name="Gay G."/>
            <person name="Dore J."/>
            <person name="Kohler A."/>
            <person name="Nagy L.G."/>
            <person name="Floudas D."/>
            <person name="Copeland A."/>
            <person name="Barry K.W."/>
            <person name="Cichocki N."/>
            <person name="Veneault-Fourrey C."/>
            <person name="LaButti K."/>
            <person name="Lindquist E.A."/>
            <person name="Lipzen A."/>
            <person name="Lundell T."/>
            <person name="Morin E."/>
            <person name="Murat C."/>
            <person name="Sun H."/>
            <person name="Tunlid A."/>
            <person name="Henrissat B."/>
            <person name="Grigoriev I.V."/>
            <person name="Hibbett D.S."/>
            <person name="Martin F."/>
            <person name="Nordberg H.P."/>
            <person name="Cantor M.N."/>
            <person name="Hua S.X."/>
        </authorList>
    </citation>
    <scope>NUCLEOTIDE SEQUENCE [LARGE SCALE GENOMIC DNA]</scope>
    <source>
        <strain evidence="5">h7</strain>
    </source>
</reference>
<feature type="chain" id="PRO_5002159465" description="Mid2 domain-containing protein" evidence="3">
    <location>
        <begin position="22"/>
        <end position="526"/>
    </location>
</feature>
<dbReference type="PANTHER" id="PTHR37487:SF3">
    <property type="entry name" value="CLEAVAGE_POLYADENYLATION SPECIFICITY FACTOR A SUBUNIT N-TERMINAL DOMAIN-CONTAINING PROTEIN"/>
    <property type="match status" value="1"/>
</dbReference>
<accession>A0A0C2YES4</accession>
<dbReference type="AlphaFoldDB" id="A0A0C2YES4"/>
<dbReference type="CDD" id="cd12087">
    <property type="entry name" value="TM_EGFR-like"/>
    <property type="match status" value="1"/>
</dbReference>
<gene>
    <name evidence="4" type="ORF">M413DRAFT_16245</name>
</gene>
<evidence type="ECO:0008006" key="6">
    <source>
        <dbReference type="Google" id="ProtNLM"/>
    </source>
</evidence>
<sequence>MFRGLVAAVLSLIFAFPLVSAFTYSFGTPSECDNVPLTWTGGTPPFQLLIIPVFGTPRNISIPSSSFSNGKGSYSFQLPMAKDSQMVLSMSDATGFNTGGSTNVLTVKASQGGSCNTTDPGVSFSFQLNSALQQCRPFVFSGYTQAVQPVSIYGVIPGGNSFSLSPPTGPTSFSWDASVARGTSMIFFMTDSQGRQGGSSDVRIVGFSDDSSCLTGLSPSSTQSPPGASQTAPSTTASSTPPPTSTSPSSNGISIAAIAGTVIGALLFLAVVITLGLFFLRKKRDATGGIAPNSFKRHSRRMGSGIDLTYDPSQAPPGQPYGMPQNNAVPTNYPHSPSSGPPFSDNPFYDSPPESQYQPSSHYLPPSQFDAASQYSSGRYQFSDNTAPQEYNPYQQHHGAYQANAQLYPPNPNYQPVNTHSVDAFSSPPLALAGAQPERFSMQTSQPSAPSEVQSSAQRKAAMAGVSTTYTPSRFIVHTDVEDALPPPNEAGVVELPPQYSERRGPVVVNPTSPGASGKPPGPPYS</sequence>
<dbReference type="PANTHER" id="PTHR37487">
    <property type="entry name" value="CHROMOSOME 1, WHOLE GENOME SHOTGUN SEQUENCE"/>
    <property type="match status" value="1"/>
</dbReference>
<evidence type="ECO:0000313" key="5">
    <source>
        <dbReference type="Proteomes" id="UP000053424"/>
    </source>
</evidence>
<reference evidence="5" key="2">
    <citation type="submission" date="2015-01" db="EMBL/GenBank/DDBJ databases">
        <title>Evolutionary Origins and Diversification of the Mycorrhizal Mutualists.</title>
        <authorList>
            <consortium name="DOE Joint Genome Institute"/>
            <consortium name="Mycorrhizal Genomics Consortium"/>
            <person name="Kohler A."/>
            <person name="Kuo A."/>
            <person name="Nagy L.G."/>
            <person name="Floudas D."/>
            <person name="Copeland A."/>
            <person name="Barry K.W."/>
            <person name="Cichocki N."/>
            <person name="Veneault-Fourrey C."/>
            <person name="LaButti K."/>
            <person name="Lindquist E.A."/>
            <person name="Lipzen A."/>
            <person name="Lundell T."/>
            <person name="Morin E."/>
            <person name="Murat C."/>
            <person name="Riley R."/>
            <person name="Ohm R."/>
            <person name="Sun H."/>
            <person name="Tunlid A."/>
            <person name="Henrissat B."/>
            <person name="Grigoriev I.V."/>
            <person name="Hibbett D.S."/>
            <person name="Martin F."/>
        </authorList>
    </citation>
    <scope>NUCLEOTIDE SEQUENCE [LARGE SCALE GENOMIC DNA]</scope>
    <source>
        <strain evidence="5">h7</strain>
    </source>
</reference>
<proteinExistence type="predicted"/>
<keyword evidence="3" id="KW-0732">Signal</keyword>
<dbReference type="HOGENOM" id="CLU_033085_1_0_1"/>
<dbReference type="EMBL" id="KN831769">
    <property type="protein sequence ID" value="KIM48268.1"/>
    <property type="molecule type" value="Genomic_DNA"/>
</dbReference>
<evidence type="ECO:0000256" key="2">
    <source>
        <dbReference type="SAM" id="Phobius"/>
    </source>
</evidence>
<feature type="compositionally biased region" description="Polar residues" evidence="1">
    <location>
        <begin position="214"/>
        <end position="223"/>
    </location>
</feature>
<organism evidence="4 5">
    <name type="scientific">Hebeloma cylindrosporum</name>
    <dbReference type="NCBI Taxonomy" id="76867"/>
    <lineage>
        <taxon>Eukaryota</taxon>
        <taxon>Fungi</taxon>
        <taxon>Dikarya</taxon>
        <taxon>Basidiomycota</taxon>
        <taxon>Agaricomycotina</taxon>
        <taxon>Agaricomycetes</taxon>
        <taxon>Agaricomycetidae</taxon>
        <taxon>Agaricales</taxon>
        <taxon>Agaricineae</taxon>
        <taxon>Hymenogastraceae</taxon>
        <taxon>Hebeloma</taxon>
    </lineage>
</organism>
<evidence type="ECO:0000256" key="3">
    <source>
        <dbReference type="SAM" id="SignalP"/>
    </source>
</evidence>
<feature type="compositionally biased region" description="Low complexity" evidence="1">
    <location>
        <begin position="224"/>
        <end position="239"/>
    </location>
</feature>
<keyword evidence="2" id="KW-0472">Membrane</keyword>
<protein>
    <recommendedName>
        <fullName evidence="6">Mid2 domain-containing protein</fullName>
    </recommendedName>
</protein>
<evidence type="ECO:0000256" key="1">
    <source>
        <dbReference type="SAM" id="MobiDB-lite"/>
    </source>
</evidence>
<keyword evidence="2" id="KW-1133">Transmembrane helix</keyword>
<dbReference type="Proteomes" id="UP000053424">
    <property type="component" value="Unassembled WGS sequence"/>
</dbReference>
<feature type="compositionally biased region" description="Polar residues" evidence="1">
    <location>
        <begin position="324"/>
        <end position="338"/>
    </location>
</feature>
<evidence type="ECO:0000313" key="4">
    <source>
        <dbReference type="EMBL" id="KIM48268.1"/>
    </source>
</evidence>
<feature type="region of interest" description="Disordered" evidence="1">
    <location>
        <begin position="214"/>
        <end position="250"/>
    </location>
</feature>
<keyword evidence="5" id="KW-1185">Reference proteome</keyword>
<feature type="region of interest" description="Disordered" evidence="1">
    <location>
        <begin position="486"/>
        <end position="526"/>
    </location>
</feature>
<dbReference type="STRING" id="686832.A0A0C2YES4"/>
<dbReference type="OrthoDB" id="2591431at2759"/>